<keyword evidence="5 11" id="KW-0863">Zinc-finger</keyword>
<reference evidence="15" key="1">
    <citation type="submission" date="2025-08" db="UniProtKB">
        <authorList>
            <consortium name="RefSeq"/>
        </authorList>
    </citation>
    <scope>IDENTIFICATION</scope>
</reference>
<evidence type="ECO:0000313" key="14">
    <source>
        <dbReference type="Proteomes" id="UP001652741"/>
    </source>
</evidence>
<evidence type="ECO:0000256" key="11">
    <source>
        <dbReference type="PROSITE-ProRule" id="PRU00042"/>
    </source>
</evidence>
<evidence type="ECO:0000256" key="2">
    <source>
        <dbReference type="ARBA" id="ARBA00006991"/>
    </source>
</evidence>
<gene>
    <name evidence="15" type="primary">LOC123723715</name>
</gene>
<dbReference type="PANTHER" id="PTHR23226">
    <property type="entry name" value="ZINC FINGER AND SCAN DOMAIN-CONTAINING"/>
    <property type="match status" value="1"/>
</dbReference>
<comment type="similarity">
    <text evidence="2">Belongs to the krueppel C2H2-type zinc-finger protein family.</text>
</comment>
<dbReference type="InterPro" id="IPR013087">
    <property type="entry name" value="Znf_C2H2_type"/>
</dbReference>
<dbReference type="GO" id="GO:0008270">
    <property type="term" value="F:zinc ion binding"/>
    <property type="evidence" value="ECO:0007669"/>
    <property type="project" value="UniProtKB-KW"/>
</dbReference>
<dbReference type="FunFam" id="3.30.160.60:FF:000446">
    <property type="entry name" value="Zinc finger protein"/>
    <property type="match status" value="1"/>
</dbReference>
<keyword evidence="6" id="KW-0862">Zinc</keyword>
<evidence type="ECO:0000256" key="3">
    <source>
        <dbReference type="ARBA" id="ARBA00022723"/>
    </source>
</evidence>
<dbReference type="FunFam" id="3.30.160.60:FF:000624">
    <property type="entry name" value="zinc finger protein 697"/>
    <property type="match status" value="1"/>
</dbReference>
<dbReference type="GO" id="GO:0005634">
    <property type="term" value="C:nucleus"/>
    <property type="evidence" value="ECO:0007669"/>
    <property type="project" value="UniProtKB-SubCell"/>
</dbReference>
<proteinExistence type="inferred from homology"/>
<keyword evidence="4" id="KW-0677">Repeat</keyword>
<organism evidence="14 15">
    <name type="scientific">Salmo salar</name>
    <name type="common">Atlantic salmon</name>
    <dbReference type="NCBI Taxonomy" id="8030"/>
    <lineage>
        <taxon>Eukaryota</taxon>
        <taxon>Metazoa</taxon>
        <taxon>Chordata</taxon>
        <taxon>Craniata</taxon>
        <taxon>Vertebrata</taxon>
        <taxon>Euteleostomi</taxon>
        <taxon>Actinopterygii</taxon>
        <taxon>Neopterygii</taxon>
        <taxon>Teleostei</taxon>
        <taxon>Protacanthopterygii</taxon>
        <taxon>Salmoniformes</taxon>
        <taxon>Salmonidae</taxon>
        <taxon>Salmoninae</taxon>
        <taxon>Salmo</taxon>
    </lineage>
</organism>
<evidence type="ECO:0000256" key="9">
    <source>
        <dbReference type="ARBA" id="ARBA00023163"/>
    </source>
</evidence>
<feature type="region of interest" description="Disordered" evidence="12">
    <location>
        <begin position="155"/>
        <end position="214"/>
    </location>
</feature>
<keyword evidence="3" id="KW-0479">Metal-binding</keyword>
<feature type="domain" description="C2H2-type" evidence="13">
    <location>
        <begin position="212"/>
        <end position="239"/>
    </location>
</feature>
<sequence length="385" mass="42127">MLVKHVHLASMQNPDNVLYQINSCGPDSDGAAQGVLTKESLTLVDCCKIQRGCIEALHALNMGTARPEDCPQTESTNITVKQVETIEPVHDEFIVIFPPVAVDVEVGDTATFGEHLSNIYMGDYASASIDFIQEISEEVSEATKLISDFGKYSVQSNDLEPQQEEQTGEGTYSDGKISSQARGNCGRGRGCPNEPPGTGRGRGRPNGPPGPHPCMNCPMTFTQLAHLRAHERTHTGERPYDCSECGKRFTQIAHLKVHQRIHTGEKPYSCSTCGKRFAQLASLQVHQRRHTGEKPFQCNQCDASFSQLANLLAHKAKHIGGVPYPCSDCGKVFSTAGSLKVHQRVHTGDKPFQCGVCCKCFTQLGNLKAHIKRHERKGETLAQSD</sequence>
<accession>A0A1S3RLF0</accession>
<protein>
    <submittedName>
        <fullName evidence="15">Zinc finger protein 527</fullName>
    </submittedName>
</protein>
<keyword evidence="9" id="KW-0804">Transcription</keyword>
<dbReference type="PANTHER" id="PTHR23226:SF416">
    <property type="entry name" value="FI01424P"/>
    <property type="match status" value="1"/>
</dbReference>
<dbReference type="PROSITE" id="PS00028">
    <property type="entry name" value="ZINC_FINGER_C2H2_1"/>
    <property type="match status" value="6"/>
</dbReference>
<feature type="domain" description="C2H2-type" evidence="13">
    <location>
        <begin position="352"/>
        <end position="379"/>
    </location>
</feature>
<evidence type="ECO:0000256" key="7">
    <source>
        <dbReference type="ARBA" id="ARBA00023015"/>
    </source>
</evidence>
<dbReference type="RefSeq" id="XP_014053130.1">
    <property type="nucleotide sequence ID" value="XM_014197655.2"/>
</dbReference>
<dbReference type="FunFam" id="3.30.160.60:FF:002343">
    <property type="entry name" value="Zinc finger protein 33A"/>
    <property type="match status" value="2"/>
</dbReference>
<dbReference type="SUPFAM" id="SSF57667">
    <property type="entry name" value="beta-beta-alpha zinc fingers"/>
    <property type="match status" value="3"/>
</dbReference>
<dbReference type="FunFam" id="3.30.160.60:FF:001954">
    <property type="entry name" value="Zinc finger protein 787"/>
    <property type="match status" value="1"/>
</dbReference>
<evidence type="ECO:0000259" key="13">
    <source>
        <dbReference type="PROSITE" id="PS50157"/>
    </source>
</evidence>
<feature type="domain" description="C2H2-type" evidence="13">
    <location>
        <begin position="240"/>
        <end position="267"/>
    </location>
</feature>
<evidence type="ECO:0000256" key="12">
    <source>
        <dbReference type="SAM" id="MobiDB-lite"/>
    </source>
</evidence>
<dbReference type="SMART" id="SM00355">
    <property type="entry name" value="ZnF_C2H2"/>
    <property type="match status" value="6"/>
</dbReference>
<name>A0A1S3RLF0_SALSA</name>
<comment type="subcellular location">
    <subcellularLocation>
        <location evidence="1">Nucleus</location>
    </subcellularLocation>
</comment>
<dbReference type="Gene3D" id="3.30.160.60">
    <property type="entry name" value="Classic Zinc Finger"/>
    <property type="match status" value="6"/>
</dbReference>
<dbReference type="Pfam" id="PF00096">
    <property type="entry name" value="zf-C2H2"/>
    <property type="match status" value="6"/>
</dbReference>
<evidence type="ECO:0000256" key="6">
    <source>
        <dbReference type="ARBA" id="ARBA00022833"/>
    </source>
</evidence>
<evidence type="ECO:0000256" key="1">
    <source>
        <dbReference type="ARBA" id="ARBA00004123"/>
    </source>
</evidence>
<dbReference type="FunFam" id="3.30.160.60:FF:001156">
    <property type="entry name" value="Zinc finger protein 407"/>
    <property type="match status" value="1"/>
</dbReference>
<evidence type="ECO:0000256" key="10">
    <source>
        <dbReference type="ARBA" id="ARBA00023242"/>
    </source>
</evidence>
<evidence type="ECO:0000313" key="15">
    <source>
        <dbReference type="RefSeq" id="XP_014053130.1"/>
    </source>
</evidence>
<dbReference type="AlphaFoldDB" id="A0A1S3RLF0"/>
<keyword evidence="10" id="KW-0539">Nucleus</keyword>
<evidence type="ECO:0000256" key="5">
    <source>
        <dbReference type="ARBA" id="ARBA00022771"/>
    </source>
</evidence>
<evidence type="ECO:0000256" key="8">
    <source>
        <dbReference type="ARBA" id="ARBA00023125"/>
    </source>
</evidence>
<keyword evidence="7" id="KW-0805">Transcription regulation</keyword>
<dbReference type="GO" id="GO:0000981">
    <property type="term" value="F:DNA-binding transcription factor activity, RNA polymerase II-specific"/>
    <property type="evidence" value="ECO:0007669"/>
    <property type="project" value="TreeGrafter"/>
</dbReference>
<feature type="domain" description="C2H2-type" evidence="13">
    <location>
        <begin position="296"/>
        <end position="323"/>
    </location>
</feature>
<feature type="domain" description="C2H2-type" evidence="13">
    <location>
        <begin position="324"/>
        <end position="351"/>
    </location>
</feature>
<keyword evidence="14" id="KW-1185">Reference proteome</keyword>
<dbReference type="InterPro" id="IPR036236">
    <property type="entry name" value="Znf_C2H2_sf"/>
</dbReference>
<feature type="domain" description="C2H2-type" evidence="13">
    <location>
        <begin position="268"/>
        <end position="295"/>
    </location>
</feature>
<keyword evidence="8" id="KW-0238">DNA-binding</keyword>
<dbReference type="PROSITE" id="PS50157">
    <property type="entry name" value="ZINC_FINGER_C2H2_2"/>
    <property type="match status" value="6"/>
</dbReference>
<evidence type="ECO:0000256" key="4">
    <source>
        <dbReference type="ARBA" id="ARBA00022737"/>
    </source>
</evidence>
<dbReference type="Proteomes" id="UP001652741">
    <property type="component" value="Chromosome ssa04"/>
</dbReference>
<dbReference type="GO" id="GO:0000978">
    <property type="term" value="F:RNA polymerase II cis-regulatory region sequence-specific DNA binding"/>
    <property type="evidence" value="ECO:0007669"/>
    <property type="project" value="TreeGrafter"/>
</dbReference>
<dbReference type="OrthoDB" id="40579at2759"/>